<dbReference type="InterPro" id="IPR036465">
    <property type="entry name" value="vWFA_dom_sf"/>
</dbReference>
<dbReference type="Proteomes" id="UP000762676">
    <property type="component" value="Unassembled WGS sequence"/>
</dbReference>
<feature type="domain" description="VWFA" evidence="2">
    <location>
        <begin position="73"/>
        <end position="248"/>
    </location>
</feature>
<protein>
    <submittedName>
        <fullName evidence="3">Calcium-activated chloride channel regulator 4A-like</fullName>
    </submittedName>
</protein>
<dbReference type="PANTHER" id="PTHR10579">
    <property type="entry name" value="CALCIUM-ACTIVATED CHLORIDE CHANNEL REGULATOR"/>
    <property type="match status" value="1"/>
</dbReference>
<reference evidence="3 4" key="1">
    <citation type="journal article" date="2021" name="Elife">
        <title>Chloroplast acquisition without the gene transfer in kleptoplastic sea slugs, Plakobranchus ocellatus.</title>
        <authorList>
            <person name="Maeda T."/>
            <person name="Takahashi S."/>
            <person name="Yoshida T."/>
            <person name="Shimamura S."/>
            <person name="Takaki Y."/>
            <person name="Nagai Y."/>
            <person name="Toyoda A."/>
            <person name="Suzuki Y."/>
            <person name="Arimoto A."/>
            <person name="Ishii H."/>
            <person name="Satoh N."/>
            <person name="Nishiyama T."/>
            <person name="Hasebe M."/>
            <person name="Maruyama T."/>
            <person name="Minagawa J."/>
            <person name="Obokata J."/>
            <person name="Shigenobu S."/>
        </authorList>
    </citation>
    <scope>NUCLEOTIDE SEQUENCE [LARGE SCALE GENOMIC DNA]</scope>
</reference>
<keyword evidence="4" id="KW-1185">Reference proteome</keyword>
<dbReference type="InterPro" id="IPR051266">
    <property type="entry name" value="CLCR"/>
</dbReference>
<dbReference type="InterPro" id="IPR002035">
    <property type="entry name" value="VWF_A"/>
</dbReference>
<proteinExistence type="predicted"/>
<keyword evidence="1" id="KW-1133">Transmembrane helix</keyword>
<dbReference type="PANTHER" id="PTHR10579:SF172">
    <property type="entry name" value="CALCIUM-ACTIVATED CHLORIDE CHANNEL REGULATOR 4 PRECURSOR-RELATED"/>
    <property type="match status" value="1"/>
</dbReference>
<evidence type="ECO:0000313" key="3">
    <source>
        <dbReference type="EMBL" id="GFR57951.1"/>
    </source>
</evidence>
<keyword evidence="1" id="KW-0472">Membrane</keyword>
<dbReference type="SUPFAM" id="SSF53300">
    <property type="entry name" value="vWA-like"/>
    <property type="match status" value="1"/>
</dbReference>
<dbReference type="Gene3D" id="3.40.50.410">
    <property type="entry name" value="von Willebrand factor, type A domain"/>
    <property type="match status" value="1"/>
</dbReference>
<dbReference type="CDD" id="cd00198">
    <property type="entry name" value="vWFA"/>
    <property type="match status" value="1"/>
</dbReference>
<dbReference type="AlphaFoldDB" id="A0AAV4EC19"/>
<evidence type="ECO:0000256" key="1">
    <source>
        <dbReference type="SAM" id="Phobius"/>
    </source>
</evidence>
<evidence type="ECO:0000313" key="4">
    <source>
        <dbReference type="Proteomes" id="UP000762676"/>
    </source>
</evidence>
<dbReference type="SMART" id="SM00327">
    <property type="entry name" value="VWA"/>
    <property type="match status" value="1"/>
</dbReference>
<comment type="caution">
    <text evidence="3">The sequence shown here is derived from an EMBL/GenBank/DDBJ whole genome shotgun (WGS) entry which is preliminary data.</text>
</comment>
<dbReference type="Pfam" id="PF00092">
    <property type="entry name" value="VWA"/>
    <property type="match status" value="1"/>
</dbReference>
<accession>A0AAV4EC19</accession>
<gene>
    <name evidence="3" type="ORF">ElyMa_000014900</name>
</gene>
<dbReference type="Pfam" id="PF08434">
    <property type="entry name" value="CLCA"/>
    <property type="match status" value="1"/>
</dbReference>
<dbReference type="InterPro" id="IPR013642">
    <property type="entry name" value="CLCA_N"/>
</dbReference>
<dbReference type="InterPro" id="IPR013783">
    <property type="entry name" value="Ig-like_fold"/>
</dbReference>
<organism evidence="3 4">
    <name type="scientific">Elysia marginata</name>
    <dbReference type="NCBI Taxonomy" id="1093978"/>
    <lineage>
        <taxon>Eukaryota</taxon>
        <taxon>Metazoa</taxon>
        <taxon>Spiralia</taxon>
        <taxon>Lophotrochozoa</taxon>
        <taxon>Mollusca</taxon>
        <taxon>Gastropoda</taxon>
        <taxon>Heterobranchia</taxon>
        <taxon>Euthyneura</taxon>
        <taxon>Panpulmonata</taxon>
        <taxon>Sacoglossa</taxon>
        <taxon>Placobranchoidea</taxon>
        <taxon>Plakobranchidae</taxon>
        <taxon>Elysia</taxon>
    </lineage>
</organism>
<feature type="transmembrane region" description="Helical" evidence="1">
    <location>
        <begin position="663"/>
        <end position="690"/>
    </location>
</feature>
<keyword evidence="1" id="KW-0812">Transmembrane</keyword>
<name>A0AAV4EC19_9GAST</name>
<dbReference type="EMBL" id="BMAT01000032">
    <property type="protein sequence ID" value="GFR57951.1"/>
    <property type="molecule type" value="Genomic_DNA"/>
</dbReference>
<sequence length="709" mass="76921">MPQITEFCNDDKSNPRRVHNYESPSRHNRLCGSRSTWSVIAESPDFVNGANPARDVADTRPVFKIVRLTTTRRMVLALDASNSMEEENKLRRARQAATSFIEDGLHDDVSLGVVSFSHEAKLISPIQKLRTQRERRSISSRLPAGGEGDTSLGAAVLKAIEALKQHDQNATDAFVVVITDGTETSKPTLMDVMPNVTAAGAVISIISFNAQGDNSNLKHLALSTGGRFYLDTNKGDAASTLSALMSVYRLLDSGSGLRVPRQVLNHGQTLKIHSTMTGSFRIDPSIGNRTTVIFTYNTLDAPDVVVISPSGRKYTSIYPEYSLDQGLKKIKIQIPQTAELGIWTYEVTNNQDPSNMKVSATVLSSERNSLLSIPHLSGSLIITNTSWPIKAAIYAEVMQGTHPLTGLKVKATVLRPLGDAIELDLYDAGTGADIERDDGIYSRFFTRFSESGRYSLVLSVEDKAGVAKLSSNFDPVPLFLESTFAGSVHVEHPKLSNVLEGLRVAEADFYPPMRITDLRVVHTSGQNKTVTLAWTAPGDDGDFDQATEYIVVWGSNAEDLIRKVDLPVVPRSAVIEGDLGKPRPFGQTEMMTLRLDNPSNSQSGSTAQVLAVLAVDEAGNKAELSNLVTVGLGVAPDVTTPEFLAEVKKRKKPLPSGPRVSNLALAVTVGLSGSLLLLTFLGTLLVQLLVQAGFIRKNNSQWEKKSAIV</sequence>
<dbReference type="Gene3D" id="2.60.40.10">
    <property type="entry name" value="Immunoglobulins"/>
    <property type="match status" value="1"/>
</dbReference>
<evidence type="ECO:0000259" key="2">
    <source>
        <dbReference type="PROSITE" id="PS50234"/>
    </source>
</evidence>
<dbReference type="PROSITE" id="PS50234">
    <property type="entry name" value="VWFA"/>
    <property type="match status" value="1"/>
</dbReference>